<dbReference type="PRINTS" id="PR00344">
    <property type="entry name" value="BCTRLSENSOR"/>
</dbReference>
<name>A0AAP2CVZ9_9RHOB</name>
<dbReference type="InterPro" id="IPR003594">
    <property type="entry name" value="HATPase_dom"/>
</dbReference>
<organism evidence="9 10">
    <name type="scientific">Harenicola maris</name>
    <dbReference type="NCBI Taxonomy" id="2841044"/>
    <lineage>
        <taxon>Bacteria</taxon>
        <taxon>Pseudomonadati</taxon>
        <taxon>Pseudomonadota</taxon>
        <taxon>Alphaproteobacteria</taxon>
        <taxon>Rhodobacterales</taxon>
        <taxon>Paracoccaceae</taxon>
        <taxon>Harenicola</taxon>
    </lineage>
</organism>
<evidence type="ECO:0000259" key="8">
    <source>
        <dbReference type="PROSITE" id="PS50109"/>
    </source>
</evidence>
<dbReference type="InterPro" id="IPR005467">
    <property type="entry name" value="His_kinase_dom"/>
</dbReference>
<dbReference type="Gene3D" id="3.30.565.10">
    <property type="entry name" value="Histidine kinase-like ATPase, C-terminal domain"/>
    <property type="match status" value="1"/>
</dbReference>
<feature type="coiled-coil region" evidence="6">
    <location>
        <begin position="241"/>
        <end position="278"/>
    </location>
</feature>
<dbReference type="InterPro" id="IPR004358">
    <property type="entry name" value="Sig_transdc_His_kin-like_C"/>
</dbReference>
<protein>
    <recommendedName>
        <fullName evidence="2">histidine kinase</fullName>
        <ecNumber evidence="2">2.7.13.3</ecNumber>
    </recommendedName>
</protein>
<dbReference type="SMART" id="SM00387">
    <property type="entry name" value="HATPase_c"/>
    <property type="match status" value="1"/>
</dbReference>
<proteinExistence type="predicted"/>
<evidence type="ECO:0000313" key="10">
    <source>
        <dbReference type="Proteomes" id="UP001315686"/>
    </source>
</evidence>
<comment type="catalytic activity">
    <reaction evidence="1">
        <text>ATP + protein L-histidine = ADP + protein N-phospho-L-histidine.</text>
        <dbReference type="EC" id="2.7.13.3"/>
    </reaction>
</comment>
<dbReference type="SUPFAM" id="SSF47384">
    <property type="entry name" value="Homodimeric domain of signal transducing histidine kinase"/>
    <property type="match status" value="1"/>
</dbReference>
<gene>
    <name evidence="9" type="ORF">IV417_15240</name>
</gene>
<evidence type="ECO:0000256" key="1">
    <source>
        <dbReference type="ARBA" id="ARBA00000085"/>
    </source>
</evidence>
<evidence type="ECO:0000256" key="7">
    <source>
        <dbReference type="SAM" id="Phobius"/>
    </source>
</evidence>
<dbReference type="InterPro" id="IPR036890">
    <property type="entry name" value="HATPase_C_sf"/>
</dbReference>
<keyword evidence="4" id="KW-0808">Transferase</keyword>
<dbReference type="GO" id="GO:0030295">
    <property type="term" value="F:protein kinase activator activity"/>
    <property type="evidence" value="ECO:0007669"/>
    <property type="project" value="TreeGrafter"/>
</dbReference>
<dbReference type="GO" id="GO:0000155">
    <property type="term" value="F:phosphorelay sensor kinase activity"/>
    <property type="evidence" value="ECO:0007669"/>
    <property type="project" value="InterPro"/>
</dbReference>
<evidence type="ECO:0000256" key="5">
    <source>
        <dbReference type="ARBA" id="ARBA00022777"/>
    </source>
</evidence>
<dbReference type="SMART" id="SM00388">
    <property type="entry name" value="HisKA"/>
    <property type="match status" value="1"/>
</dbReference>
<dbReference type="SUPFAM" id="SSF55874">
    <property type="entry name" value="ATPase domain of HSP90 chaperone/DNA topoisomerase II/histidine kinase"/>
    <property type="match status" value="1"/>
</dbReference>
<keyword evidence="5" id="KW-0418">Kinase</keyword>
<reference evidence="9 10" key="1">
    <citation type="journal article" date="2021" name="Arch. Microbiol.">
        <title>Harenicola maris gen. nov., sp. nov. isolated from the Sea of Japan shallow sediments.</title>
        <authorList>
            <person name="Romanenko L.A."/>
            <person name="Kurilenko V.V."/>
            <person name="Chernysheva N.Y."/>
            <person name="Tekutyeva L.A."/>
            <person name="Velansky P.V."/>
            <person name="Svetashev V.I."/>
            <person name="Isaeva M.P."/>
        </authorList>
    </citation>
    <scope>NUCLEOTIDE SEQUENCE [LARGE SCALE GENOMIC DNA]</scope>
    <source>
        <strain evidence="9 10">KMM 3653</strain>
    </source>
</reference>
<feature type="transmembrane region" description="Helical" evidence="7">
    <location>
        <begin position="20"/>
        <end position="44"/>
    </location>
</feature>
<dbReference type="Pfam" id="PF02518">
    <property type="entry name" value="HATPase_c"/>
    <property type="match status" value="1"/>
</dbReference>
<dbReference type="RefSeq" id="WP_327794964.1">
    <property type="nucleotide sequence ID" value="NZ_JADQAZ010000003.1"/>
</dbReference>
<dbReference type="InterPro" id="IPR036097">
    <property type="entry name" value="HisK_dim/P_sf"/>
</dbReference>
<evidence type="ECO:0000256" key="6">
    <source>
        <dbReference type="SAM" id="Coils"/>
    </source>
</evidence>
<keyword evidence="7" id="KW-0472">Membrane</keyword>
<keyword evidence="7" id="KW-0812">Transmembrane</keyword>
<dbReference type="EMBL" id="JADQAZ010000003">
    <property type="protein sequence ID" value="MBT0958743.1"/>
    <property type="molecule type" value="Genomic_DNA"/>
</dbReference>
<keyword evidence="10" id="KW-1185">Reference proteome</keyword>
<keyword evidence="3" id="KW-0597">Phosphoprotein</keyword>
<dbReference type="GO" id="GO:0007234">
    <property type="term" value="P:osmosensory signaling via phosphorelay pathway"/>
    <property type="evidence" value="ECO:0007669"/>
    <property type="project" value="TreeGrafter"/>
</dbReference>
<dbReference type="Proteomes" id="UP001315686">
    <property type="component" value="Unassembled WGS sequence"/>
</dbReference>
<dbReference type="AlphaFoldDB" id="A0AAP2CVZ9"/>
<dbReference type="PANTHER" id="PTHR42878:SF15">
    <property type="entry name" value="BACTERIOPHYTOCHROME"/>
    <property type="match status" value="1"/>
</dbReference>
<dbReference type="Pfam" id="PF00512">
    <property type="entry name" value="HisKA"/>
    <property type="match status" value="1"/>
</dbReference>
<dbReference type="InterPro" id="IPR050351">
    <property type="entry name" value="BphY/WalK/GraS-like"/>
</dbReference>
<dbReference type="PROSITE" id="PS50109">
    <property type="entry name" value="HIS_KIN"/>
    <property type="match status" value="1"/>
</dbReference>
<keyword evidence="7" id="KW-1133">Transmembrane helix</keyword>
<dbReference type="CDD" id="cd00082">
    <property type="entry name" value="HisKA"/>
    <property type="match status" value="1"/>
</dbReference>
<evidence type="ECO:0000313" key="9">
    <source>
        <dbReference type="EMBL" id="MBT0958743.1"/>
    </source>
</evidence>
<sequence>MELAGAQKRAGASERSKLGLHVVLVAVLINAVLSVVSAGSQLYLDYERSRQSVLSGAEQIEKSFHGPVTDALWRYDDSQVGALVEGIGAHASVAFVTVTSTEGTVWRHGAEQGRQDVLRRFPLVHHGGPLSGEGPSGGVEVGVLELGLTFEGAVSRVWAQFWTIALSNFIKTCIASMLMLAMFERLVTRNLRRISAHVGDADWLRTTLPLRLPRREGGARDEMDDIVAALNLAQTRHVAALEAVQAEIAGHHATHAKLEQQAQELAFAVQNLKETNREQMEFSYAVSHDLKSPTNTMAMMLDEVLHEGAGVLDADARMLLEAAVDTLGRMRNLVDRVLAYSLIVEGVVEEEPVDLGALAREVAAEFSDQAEAIGAQIEIAPLPEVTGDADQLRVLFQNLIGNALRYADPQRPCRIAIFPAEEAGWEAAFTVRDNGIGIDPAFHRTIFGLFKRLHTYDEIPGVGLGLTLCKRVVTNHQGEIALASTEGEGAAFTVRLKRKTDG</sequence>
<evidence type="ECO:0000256" key="3">
    <source>
        <dbReference type="ARBA" id="ARBA00022553"/>
    </source>
</evidence>
<evidence type="ECO:0000256" key="2">
    <source>
        <dbReference type="ARBA" id="ARBA00012438"/>
    </source>
</evidence>
<accession>A0AAP2CVZ9</accession>
<keyword evidence="6" id="KW-0175">Coiled coil</keyword>
<evidence type="ECO:0000256" key="4">
    <source>
        <dbReference type="ARBA" id="ARBA00022679"/>
    </source>
</evidence>
<dbReference type="GO" id="GO:0000156">
    <property type="term" value="F:phosphorelay response regulator activity"/>
    <property type="evidence" value="ECO:0007669"/>
    <property type="project" value="TreeGrafter"/>
</dbReference>
<dbReference type="PANTHER" id="PTHR42878">
    <property type="entry name" value="TWO-COMPONENT HISTIDINE KINASE"/>
    <property type="match status" value="1"/>
</dbReference>
<dbReference type="InterPro" id="IPR003661">
    <property type="entry name" value="HisK_dim/P_dom"/>
</dbReference>
<dbReference type="EC" id="2.7.13.3" evidence="2"/>
<feature type="domain" description="Histidine kinase" evidence="8">
    <location>
        <begin position="285"/>
        <end position="500"/>
    </location>
</feature>
<dbReference type="Gene3D" id="1.10.287.130">
    <property type="match status" value="1"/>
</dbReference>
<comment type="caution">
    <text evidence="9">The sequence shown here is derived from an EMBL/GenBank/DDBJ whole genome shotgun (WGS) entry which is preliminary data.</text>
</comment>